<keyword evidence="5" id="KW-0460">Magnesium</keyword>
<dbReference type="InterPro" id="IPR031167">
    <property type="entry name" value="G_OBG"/>
</dbReference>
<keyword evidence="7" id="KW-0175">Coiled coil</keyword>
<evidence type="ECO:0000256" key="4">
    <source>
        <dbReference type="ARBA" id="ARBA00022840"/>
    </source>
</evidence>
<dbReference type="InterPro" id="IPR006073">
    <property type="entry name" value="GTP-bd"/>
</dbReference>
<dbReference type="PROSITE" id="PS51880">
    <property type="entry name" value="TGS"/>
    <property type="match status" value="1"/>
</dbReference>
<dbReference type="CDD" id="cd01900">
    <property type="entry name" value="YchF"/>
    <property type="match status" value="1"/>
</dbReference>
<evidence type="ECO:0000256" key="5">
    <source>
        <dbReference type="ARBA" id="ARBA00022842"/>
    </source>
</evidence>
<dbReference type="Gene3D" id="1.10.150.300">
    <property type="entry name" value="TGS-like domain"/>
    <property type="match status" value="1"/>
</dbReference>
<dbReference type="GO" id="GO:0005737">
    <property type="term" value="C:cytoplasm"/>
    <property type="evidence" value="ECO:0007669"/>
    <property type="project" value="TreeGrafter"/>
</dbReference>
<evidence type="ECO:0000313" key="10">
    <source>
        <dbReference type="EMBL" id="OGK22646.1"/>
    </source>
</evidence>
<evidence type="ECO:0000259" key="8">
    <source>
        <dbReference type="PROSITE" id="PS51710"/>
    </source>
</evidence>
<feature type="domain" description="TGS" evidence="9">
    <location>
        <begin position="274"/>
        <end position="357"/>
    </location>
</feature>
<organism evidence="10 11">
    <name type="scientific">Candidatus Roizmanbacteria bacterium RIFCSPHIGHO2_02_FULL_37_24</name>
    <dbReference type="NCBI Taxonomy" id="1802037"/>
    <lineage>
        <taxon>Bacteria</taxon>
        <taxon>Candidatus Roizmaniibacteriota</taxon>
    </lineage>
</organism>
<comment type="caution">
    <text evidence="10">The sequence shown here is derived from an EMBL/GenBank/DDBJ whole genome shotgun (WGS) entry which is preliminary data.</text>
</comment>
<accession>A0A1F7GVN7</accession>
<sequence length="359" mass="40196">MLTAGIVGLPNVGKSTLFNALLKKQVADAANYPFCTIDPNIGVVEVPDERLPKLAKIVETEKIVPSAVEFCDIAGLVRGASKGEGLGNQFLSHIREVDAIIHVVRLFEDENVTHVSQKLDPKDDIETIETELILKDLETLSRQEKPNKKLSKEDDIYYDAVEILKEKLNKNIAAKEVQLSDIQKESVKKLNLLTIKPVLYVLNLSEKQLINLPEIKKLISTHFNEFQPILTLCAKLESDIVVLSPDEQKEYLQQYNLEEPGLNRLINAAYDLLGLISFLTAGKKEVRAWPIKKGTTAQNAAGVIHTDFIQHFIKAEIVPYQQFVEVGGWIHAREKGLAKMCGRDYEMQDGDVVDFKVGV</sequence>
<dbReference type="InterPro" id="IPR004095">
    <property type="entry name" value="TGS"/>
</dbReference>
<dbReference type="NCBIfam" id="TIGR00092">
    <property type="entry name" value="redox-regulated ATPase YchF"/>
    <property type="match status" value="1"/>
</dbReference>
<dbReference type="InterPro" id="IPR023192">
    <property type="entry name" value="TGS-like_dom_sf"/>
</dbReference>
<dbReference type="Pfam" id="PF06071">
    <property type="entry name" value="YchF-GTPase_C"/>
    <property type="match status" value="1"/>
</dbReference>
<dbReference type="PANTHER" id="PTHR23305:SF18">
    <property type="entry name" value="OBG-TYPE G DOMAIN-CONTAINING PROTEIN"/>
    <property type="match status" value="1"/>
</dbReference>
<evidence type="ECO:0000313" key="11">
    <source>
        <dbReference type="Proteomes" id="UP000177159"/>
    </source>
</evidence>
<proteinExistence type="inferred from homology"/>
<dbReference type="InterPro" id="IPR027417">
    <property type="entry name" value="P-loop_NTPase"/>
</dbReference>
<dbReference type="FunFam" id="3.10.20.30:FF:000001">
    <property type="entry name" value="Ribosome-binding ATPase YchF"/>
    <property type="match status" value="1"/>
</dbReference>
<evidence type="ECO:0000256" key="6">
    <source>
        <dbReference type="HAMAP-Rule" id="MF_00944"/>
    </source>
</evidence>
<dbReference type="InterPro" id="IPR013029">
    <property type="entry name" value="YchF_C"/>
</dbReference>
<evidence type="ECO:0000256" key="1">
    <source>
        <dbReference type="ARBA" id="ARBA00001946"/>
    </source>
</evidence>
<dbReference type="SUPFAM" id="SSF52540">
    <property type="entry name" value="P-loop containing nucleoside triphosphate hydrolases"/>
    <property type="match status" value="1"/>
</dbReference>
<feature type="binding site" evidence="6">
    <location>
        <begin position="11"/>
        <end position="16"/>
    </location>
    <ligand>
        <name>ATP</name>
        <dbReference type="ChEBI" id="CHEBI:30616"/>
    </ligand>
</feature>
<keyword evidence="4 6" id="KW-0067">ATP-binding</keyword>
<dbReference type="SUPFAM" id="SSF81271">
    <property type="entry name" value="TGS-like"/>
    <property type="match status" value="1"/>
</dbReference>
<dbReference type="PROSITE" id="PS51710">
    <property type="entry name" value="G_OBG"/>
    <property type="match status" value="1"/>
</dbReference>
<name>A0A1F7GVN7_9BACT</name>
<dbReference type="Proteomes" id="UP000177159">
    <property type="component" value="Unassembled WGS sequence"/>
</dbReference>
<dbReference type="GO" id="GO:0043023">
    <property type="term" value="F:ribosomal large subunit binding"/>
    <property type="evidence" value="ECO:0007669"/>
    <property type="project" value="UniProtKB-UniRule"/>
</dbReference>
<feature type="domain" description="OBG-type G" evidence="8">
    <location>
        <begin position="2"/>
        <end position="252"/>
    </location>
</feature>
<evidence type="ECO:0000256" key="7">
    <source>
        <dbReference type="SAM" id="Coils"/>
    </source>
</evidence>
<dbReference type="PANTHER" id="PTHR23305">
    <property type="entry name" value="OBG GTPASE FAMILY"/>
    <property type="match status" value="1"/>
</dbReference>
<feature type="coiled-coil region" evidence="7">
    <location>
        <begin position="158"/>
        <end position="185"/>
    </location>
</feature>
<evidence type="ECO:0000256" key="2">
    <source>
        <dbReference type="ARBA" id="ARBA00022723"/>
    </source>
</evidence>
<dbReference type="Gene3D" id="3.10.20.30">
    <property type="match status" value="1"/>
</dbReference>
<dbReference type="AlphaFoldDB" id="A0A1F7GVN7"/>
<keyword evidence="3 6" id="KW-0547">Nucleotide-binding</keyword>
<dbReference type="EMBL" id="MFZM01000037">
    <property type="protein sequence ID" value="OGK22646.1"/>
    <property type="molecule type" value="Genomic_DNA"/>
</dbReference>
<dbReference type="PRINTS" id="PR00326">
    <property type="entry name" value="GTP1OBG"/>
</dbReference>
<dbReference type="InterPro" id="IPR004396">
    <property type="entry name" value="ATPase_YchF/OLA1"/>
</dbReference>
<dbReference type="GO" id="GO:0016887">
    <property type="term" value="F:ATP hydrolysis activity"/>
    <property type="evidence" value="ECO:0007669"/>
    <property type="project" value="UniProtKB-UniRule"/>
</dbReference>
<dbReference type="HAMAP" id="MF_00944">
    <property type="entry name" value="YchF_OLA1_ATPase"/>
    <property type="match status" value="1"/>
</dbReference>
<gene>
    <name evidence="6" type="primary">ychF</name>
    <name evidence="10" type="ORF">A3C24_00455</name>
</gene>
<keyword evidence="2" id="KW-0479">Metal-binding</keyword>
<dbReference type="Pfam" id="PF01926">
    <property type="entry name" value="MMR_HSR1"/>
    <property type="match status" value="1"/>
</dbReference>
<dbReference type="InterPro" id="IPR012675">
    <property type="entry name" value="Beta-grasp_dom_sf"/>
</dbReference>
<comment type="function">
    <text evidence="6">ATPase that binds to both the 70S ribosome and the 50S ribosomal subunit in a nucleotide-independent manner.</text>
</comment>
<dbReference type="InterPro" id="IPR012676">
    <property type="entry name" value="TGS-like"/>
</dbReference>
<dbReference type="PIRSF" id="PIRSF006641">
    <property type="entry name" value="CHP00092"/>
    <property type="match status" value="1"/>
</dbReference>
<dbReference type="InterPro" id="IPR041706">
    <property type="entry name" value="YchF_N"/>
</dbReference>
<comment type="similarity">
    <text evidence="6">Belongs to the TRAFAC class OBG-HflX-like GTPase superfamily. OBG GTPase family. YchF/OLA1 subfamily.</text>
</comment>
<evidence type="ECO:0000256" key="3">
    <source>
        <dbReference type="ARBA" id="ARBA00022741"/>
    </source>
</evidence>
<dbReference type="Gene3D" id="3.40.50.300">
    <property type="entry name" value="P-loop containing nucleotide triphosphate hydrolases"/>
    <property type="match status" value="1"/>
</dbReference>
<comment type="cofactor">
    <cofactor evidence="1">
        <name>Mg(2+)</name>
        <dbReference type="ChEBI" id="CHEBI:18420"/>
    </cofactor>
</comment>
<dbReference type="GO" id="GO:0005524">
    <property type="term" value="F:ATP binding"/>
    <property type="evidence" value="ECO:0007669"/>
    <property type="project" value="UniProtKB-UniRule"/>
</dbReference>
<protein>
    <recommendedName>
        <fullName evidence="6">Ribosome-binding ATPase YchF</fullName>
    </recommendedName>
</protein>
<evidence type="ECO:0000259" key="9">
    <source>
        <dbReference type="PROSITE" id="PS51880"/>
    </source>
</evidence>
<dbReference type="GO" id="GO:0046872">
    <property type="term" value="F:metal ion binding"/>
    <property type="evidence" value="ECO:0007669"/>
    <property type="project" value="UniProtKB-KW"/>
</dbReference>
<dbReference type="GO" id="GO:0005525">
    <property type="term" value="F:GTP binding"/>
    <property type="evidence" value="ECO:0007669"/>
    <property type="project" value="InterPro"/>
</dbReference>
<reference evidence="10 11" key="1">
    <citation type="journal article" date="2016" name="Nat. Commun.">
        <title>Thousands of microbial genomes shed light on interconnected biogeochemical processes in an aquifer system.</title>
        <authorList>
            <person name="Anantharaman K."/>
            <person name="Brown C.T."/>
            <person name="Hug L.A."/>
            <person name="Sharon I."/>
            <person name="Castelle C.J."/>
            <person name="Probst A.J."/>
            <person name="Thomas B.C."/>
            <person name="Singh A."/>
            <person name="Wilkins M.J."/>
            <person name="Karaoz U."/>
            <person name="Brodie E.L."/>
            <person name="Williams K.H."/>
            <person name="Hubbard S.S."/>
            <person name="Banfield J.F."/>
        </authorList>
    </citation>
    <scope>NUCLEOTIDE SEQUENCE [LARGE SCALE GENOMIC DNA]</scope>
</reference>